<dbReference type="EMBL" id="WOCE01000007">
    <property type="protein sequence ID" value="KAE9610863.1"/>
    <property type="molecule type" value="Genomic_DNA"/>
</dbReference>
<comment type="caution">
    <text evidence="1">The sequence shown here is derived from an EMBL/GenBank/DDBJ whole genome shotgun (WGS) entry which is preliminary data.</text>
</comment>
<keyword evidence="2" id="KW-1185">Reference proteome</keyword>
<dbReference type="OrthoDB" id="1683578at2759"/>
<proteinExistence type="predicted"/>
<dbReference type="Proteomes" id="UP000447434">
    <property type="component" value="Chromosome 7"/>
</dbReference>
<keyword evidence="1" id="KW-0695">RNA-directed DNA polymerase</keyword>
<name>A0A6A4QB87_LUPAL</name>
<dbReference type="GO" id="GO:0003964">
    <property type="term" value="F:RNA-directed DNA polymerase activity"/>
    <property type="evidence" value="ECO:0007669"/>
    <property type="project" value="UniProtKB-KW"/>
</dbReference>
<keyword evidence="1" id="KW-0548">Nucleotidyltransferase</keyword>
<keyword evidence="1" id="KW-0808">Transferase</keyword>
<gene>
    <name evidence="1" type="ORF">Lalb_Chr07g0191261</name>
</gene>
<accession>A0A6A4QB87</accession>
<dbReference type="AlphaFoldDB" id="A0A6A4QB87"/>
<evidence type="ECO:0000313" key="2">
    <source>
        <dbReference type="Proteomes" id="UP000447434"/>
    </source>
</evidence>
<sequence length="69" mass="7673">MMVSKVIGIGDICLHTNMGVQLLVRGVKHAPNVHFNLIYVEMLDVGDYDNHFGSGKWKFTICNLVVARG</sequence>
<reference evidence="2" key="1">
    <citation type="journal article" date="2020" name="Nat. Commun.">
        <title>Genome sequence of the cluster root forming white lupin.</title>
        <authorList>
            <person name="Hufnagel B."/>
            <person name="Marques A."/>
            <person name="Soriano A."/>
            <person name="Marques L."/>
            <person name="Divol F."/>
            <person name="Doumas P."/>
            <person name="Sallet E."/>
            <person name="Mancinotti D."/>
            <person name="Carrere S."/>
            <person name="Marande W."/>
            <person name="Arribat S."/>
            <person name="Keller J."/>
            <person name="Huneau C."/>
            <person name="Blein T."/>
            <person name="Aime D."/>
            <person name="Laguerre M."/>
            <person name="Taylor J."/>
            <person name="Schubert V."/>
            <person name="Nelson M."/>
            <person name="Geu-Flores F."/>
            <person name="Crespi M."/>
            <person name="Gallardo-Guerrero K."/>
            <person name="Delaux P.-M."/>
            <person name="Salse J."/>
            <person name="Berges H."/>
            <person name="Guyot R."/>
            <person name="Gouzy J."/>
            <person name="Peret B."/>
        </authorList>
    </citation>
    <scope>NUCLEOTIDE SEQUENCE [LARGE SCALE GENOMIC DNA]</scope>
    <source>
        <strain evidence="2">cv. Amiga</strain>
    </source>
</reference>
<protein>
    <submittedName>
        <fullName evidence="1">Putative RNA-directed DNA polymerase</fullName>
    </submittedName>
</protein>
<organism evidence="1 2">
    <name type="scientific">Lupinus albus</name>
    <name type="common">White lupine</name>
    <name type="synonym">Lupinus termis</name>
    <dbReference type="NCBI Taxonomy" id="3870"/>
    <lineage>
        <taxon>Eukaryota</taxon>
        <taxon>Viridiplantae</taxon>
        <taxon>Streptophyta</taxon>
        <taxon>Embryophyta</taxon>
        <taxon>Tracheophyta</taxon>
        <taxon>Spermatophyta</taxon>
        <taxon>Magnoliopsida</taxon>
        <taxon>eudicotyledons</taxon>
        <taxon>Gunneridae</taxon>
        <taxon>Pentapetalae</taxon>
        <taxon>rosids</taxon>
        <taxon>fabids</taxon>
        <taxon>Fabales</taxon>
        <taxon>Fabaceae</taxon>
        <taxon>Papilionoideae</taxon>
        <taxon>50 kb inversion clade</taxon>
        <taxon>genistoids sensu lato</taxon>
        <taxon>core genistoids</taxon>
        <taxon>Genisteae</taxon>
        <taxon>Lupinus</taxon>
    </lineage>
</organism>
<evidence type="ECO:0000313" key="1">
    <source>
        <dbReference type="EMBL" id="KAE9610863.1"/>
    </source>
</evidence>